<organism evidence="2">
    <name type="scientific">Oryza meridionalis</name>
    <dbReference type="NCBI Taxonomy" id="40149"/>
    <lineage>
        <taxon>Eukaryota</taxon>
        <taxon>Viridiplantae</taxon>
        <taxon>Streptophyta</taxon>
        <taxon>Embryophyta</taxon>
        <taxon>Tracheophyta</taxon>
        <taxon>Spermatophyta</taxon>
        <taxon>Magnoliopsida</taxon>
        <taxon>Liliopsida</taxon>
        <taxon>Poales</taxon>
        <taxon>Poaceae</taxon>
        <taxon>BOP clade</taxon>
        <taxon>Oryzoideae</taxon>
        <taxon>Oryzeae</taxon>
        <taxon>Oryzinae</taxon>
        <taxon>Oryza</taxon>
    </lineage>
</organism>
<dbReference type="Pfam" id="PF05132">
    <property type="entry name" value="RNA_pol_Rpc4"/>
    <property type="match status" value="1"/>
</dbReference>
<feature type="compositionally biased region" description="Basic and acidic residues" evidence="1">
    <location>
        <begin position="1"/>
        <end position="14"/>
    </location>
</feature>
<dbReference type="GO" id="GO:0005666">
    <property type="term" value="C:RNA polymerase III complex"/>
    <property type="evidence" value="ECO:0007669"/>
    <property type="project" value="InterPro"/>
</dbReference>
<dbReference type="GO" id="GO:0003677">
    <property type="term" value="F:DNA binding"/>
    <property type="evidence" value="ECO:0007669"/>
    <property type="project" value="InterPro"/>
</dbReference>
<feature type="compositionally biased region" description="Low complexity" evidence="1">
    <location>
        <begin position="73"/>
        <end position="83"/>
    </location>
</feature>
<protein>
    <recommendedName>
        <fullName evidence="4">DNA-directed RNA polymerase III subunit RPC4</fullName>
    </recommendedName>
</protein>
<proteinExistence type="predicted"/>
<dbReference type="InterPro" id="IPR007811">
    <property type="entry name" value="RPC4"/>
</dbReference>
<feature type="region of interest" description="Disordered" evidence="1">
    <location>
        <begin position="142"/>
        <end position="190"/>
    </location>
</feature>
<dbReference type="EnsemblPlants" id="OMERI01G36890.5">
    <property type="protein sequence ID" value="OMERI01G36890.5"/>
    <property type="gene ID" value="OMERI01G36890"/>
</dbReference>
<dbReference type="PANTHER" id="PTHR13408">
    <property type="entry name" value="DNA-DIRECTED RNA POLYMERASE III"/>
    <property type="match status" value="1"/>
</dbReference>
<dbReference type="Gramene" id="OMERI01G36890.5">
    <property type="protein sequence ID" value="OMERI01G36890.5"/>
    <property type="gene ID" value="OMERI01G36890"/>
</dbReference>
<feature type="region of interest" description="Disordered" evidence="1">
    <location>
        <begin position="1"/>
        <end position="20"/>
    </location>
</feature>
<reference evidence="2" key="1">
    <citation type="submission" date="2015-04" db="UniProtKB">
        <authorList>
            <consortium name="EnsemblPlants"/>
        </authorList>
    </citation>
    <scope>IDENTIFICATION</scope>
</reference>
<sequence>MDKKGPRSQAEVKRSNRPSQLSLARLMPRGCTHARTACTRACRTHGWGHHHPSPPPPHLFQTSGKLGFRRLASGGRCSSPGSSRRPRRREGRSSVSILSSVGHPPSLSLAAIALFHWFALSVKPFGFAGSLLRPSLSSTLSVELSDGSSKKGPPGRRTRKKLKFKPKVPPQKPRKSVPEKPNLEQSKPIDEELMKRLKKKPFHITRAVPLDAIPGNFLKASLAPLLWIIAQYIPQESHKNEQGDTRRMLLFQLPKSLPLPRISAAVERNGKARDKEVKEGSNLKELPQGYLGKMVVYKSGKIKMKLGDVMFDVNPGEECRMAQHVAAINTKEKHCCLLGEIESRHVVVTPDVDSLLLNDNRDLTKAFIEMSFPTGLPKRHIAQGPGRYTYTAIRRPN</sequence>
<name>A0A0E0CBC6_9ORYZ</name>
<dbReference type="PANTHER" id="PTHR13408:SF4">
    <property type="entry name" value="RNA POLYMERASE III RPC4"/>
    <property type="match status" value="1"/>
</dbReference>
<dbReference type="GO" id="GO:0042797">
    <property type="term" value="P:tRNA transcription by RNA polymerase III"/>
    <property type="evidence" value="ECO:0007669"/>
    <property type="project" value="TreeGrafter"/>
</dbReference>
<feature type="region of interest" description="Disordered" evidence="1">
    <location>
        <begin position="73"/>
        <end position="100"/>
    </location>
</feature>
<feature type="compositionally biased region" description="Basic residues" evidence="1">
    <location>
        <begin position="153"/>
        <end position="166"/>
    </location>
</feature>
<keyword evidence="3" id="KW-1185">Reference proteome</keyword>
<evidence type="ECO:0000256" key="1">
    <source>
        <dbReference type="SAM" id="MobiDB-lite"/>
    </source>
</evidence>
<evidence type="ECO:0008006" key="4">
    <source>
        <dbReference type="Google" id="ProtNLM"/>
    </source>
</evidence>
<accession>A0A0E0CBC6</accession>
<feature type="compositionally biased region" description="Basic and acidic residues" evidence="1">
    <location>
        <begin position="176"/>
        <end position="190"/>
    </location>
</feature>
<reference evidence="2" key="2">
    <citation type="submission" date="2018-05" db="EMBL/GenBank/DDBJ databases">
        <title>OmerRS3 (Oryza meridionalis Reference Sequence Version 3).</title>
        <authorList>
            <person name="Zhang J."/>
            <person name="Kudrna D."/>
            <person name="Lee S."/>
            <person name="Talag J."/>
            <person name="Welchert J."/>
            <person name="Wing R.A."/>
        </authorList>
    </citation>
    <scope>NUCLEOTIDE SEQUENCE [LARGE SCALE GENOMIC DNA]</scope>
    <source>
        <strain evidence="2">cv. OR44</strain>
    </source>
</reference>
<dbReference type="AlphaFoldDB" id="A0A0E0CBC6"/>
<evidence type="ECO:0000313" key="2">
    <source>
        <dbReference type="EnsemblPlants" id="OMERI01G36890.5"/>
    </source>
</evidence>
<evidence type="ECO:0000313" key="3">
    <source>
        <dbReference type="Proteomes" id="UP000008021"/>
    </source>
</evidence>
<dbReference type="Proteomes" id="UP000008021">
    <property type="component" value="Chromosome 1"/>
</dbReference>